<name>A0A919E0N6_9ACTN</name>
<dbReference type="Pfam" id="PF03771">
    <property type="entry name" value="SPDY"/>
    <property type="match status" value="2"/>
</dbReference>
<gene>
    <name evidence="3" type="ORF">GCM10018772_25000</name>
</gene>
<dbReference type="Proteomes" id="UP000630718">
    <property type="component" value="Unassembled WGS sequence"/>
</dbReference>
<dbReference type="InterPro" id="IPR005523">
    <property type="entry name" value="DUF317_SPDY"/>
</dbReference>
<proteinExistence type="predicted"/>
<feature type="compositionally biased region" description="Low complexity" evidence="1">
    <location>
        <begin position="422"/>
        <end position="440"/>
    </location>
</feature>
<evidence type="ECO:0000259" key="2">
    <source>
        <dbReference type="Pfam" id="PF03771"/>
    </source>
</evidence>
<evidence type="ECO:0000256" key="1">
    <source>
        <dbReference type="SAM" id="MobiDB-lite"/>
    </source>
</evidence>
<comment type="caution">
    <text evidence="3">The sequence shown here is derived from an EMBL/GenBank/DDBJ whole genome shotgun (WGS) entry which is preliminary data.</text>
</comment>
<dbReference type="RefSeq" id="WP_190204278.1">
    <property type="nucleotide sequence ID" value="NZ_BNBI01000005.1"/>
</dbReference>
<keyword evidence="4" id="KW-1185">Reference proteome</keyword>
<sequence length="456" mass="50382">MSTPSRIDAHVRLDTHPRHPSAVVATVTGTDRHIAHAHLTVRGFDPVTEHTLVMARIDREEPYWAERAAQDLTALHITVAITPGLREAIDDDWTWPNYPLPWLTRQEIRQVSDEAQKIYDDIRRGRLVIRAHALDGDTIVAVGSYRDGNSLILEGENHLRTVIRRYETTNEAIAVFQDLYGKAVRPGPAPATDVERQAEEARSPLHSPGLTGTEPAAGRTESVPVYRADPADHDAVLDAFASEHDEWHKWRTWSDASTHLIHESQTLRAELVHQADPRETAWTFAAYETPVSERMWHLTLTGAAPGPLLQTILISLAHGDAWETAVGSPVTEKTILTATRPLAEVGWKHTADGRYLRWETAQNDAGVQFDAFAANYPRSTSAAWTLCAGPSIDRPTWAIHASPHTPAPLLTALTEDLAHATGTRTTPTAHPTHTQHKPTLPGLPPATTPRPAGRQR</sequence>
<feature type="domain" description="DUF317" evidence="2">
    <location>
        <begin position="364"/>
        <end position="422"/>
    </location>
</feature>
<feature type="domain" description="DUF317" evidence="2">
    <location>
        <begin position="263"/>
        <end position="321"/>
    </location>
</feature>
<accession>A0A919E0N6</accession>
<feature type="region of interest" description="Disordered" evidence="1">
    <location>
        <begin position="186"/>
        <end position="218"/>
    </location>
</feature>
<dbReference type="AlphaFoldDB" id="A0A919E0N6"/>
<reference evidence="3" key="1">
    <citation type="journal article" date="2014" name="Int. J. Syst. Evol. Microbiol.">
        <title>Complete genome sequence of Corynebacterium casei LMG S-19264T (=DSM 44701T), isolated from a smear-ripened cheese.</title>
        <authorList>
            <consortium name="US DOE Joint Genome Institute (JGI-PGF)"/>
            <person name="Walter F."/>
            <person name="Albersmeier A."/>
            <person name="Kalinowski J."/>
            <person name="Ruckert C."/>
        </authorList>
    </citation>
    <scope>NUCLEOTIDE SEQUENCE</scope>
    <source>
        <strain evidence="3">JCM 4477</strain>
    </source>
</reference>
<evidence type="ECO:0000313" key="4">
    <source>
        <dbReference type="Proteomes" id="UP000630718"/>
    </source>
</evidence>
<evidence type="ECO:0000313" key="3">
    <source>
        <dbReference type="EMBL" id="GHE99590.1"/>
    </source>
</evidence>
<protein>
    <recommendedName>
        <fullName evidence="2">DUF317 domain-containing protein</fullName>
    </recommendedName>
</protein>
<feature type="compositionally biased region" description="Basic and acidic residues" evidence="1">
    <location>
        <begin position="193"/>
        <end position="203"/>
    </location>
</feature>
<reference evidence="3" key="2">
    <citation type="submission" date="2020-09" db="EMBL/GenBank/DDBJ databases">
        <authorList>
            <person name="Sun Q."/>
            <person name="Ohkuma M."/>
        </authorList>
    </citation>
    <scope>NUCLEOTIDE SEQUENCE</scope>
    <source>
        <strain evidence="3">JCM 4477</strain>
    </source>
</reference>
<dbReference type="EMBL" id="BNBI01000005">
    <property type="protein sequence ID" value="GHE99590.1"/>
    <property type="molecule type" value="Genomic_DNA"/>
</dbReference>
<feature type="region of interest" description="Disordered" evidence="1">
    <location>
        <begin position="422"/>
        <end position="456"/>
    </location>
</feature>
<organism evidence="3 4">
    <name type="scientific">Streptomyces fumanus</name>
    <dbReference type="NCBI Taxonomy" id="67302"/>
    <lineage>
        <taxon>Bacteria</taxon>
        <taxon>Bacillati</taxon>
        <taxon>Actinomycetota</taxon>
        <taxon>Actinomycetes</taxon>
        <taxon>Kitasatosporales</taxon>
        <taxon>Streptomycetaceae</taxon>
        <taxon>Streptomyces</taxon>
    </lineage>
</organism>